<accession>I3UUK5</accession>
<dbReference type="AlphaFoldDB" id="I3UUK5"/>
<dbReference type="EMBL" id="CP003588">
    <property type="protein sequence ID" value="AFK69176.1"/>
    <property type="molecule type" value="Genomic_DNA"/>
</dbReference>
<sequence length="42" mass="4836">MTFKPRHCLTLTEIFLPGNVNTLAHISTKVNYRRVWMTGCGQ</sequence>
<reference evidence="1 2" key="1">
    <citation type="journal article" date="2012" name="J. Bacteriol.">
        <title>Complete Genome Sequence of the Naphthalene-Degrading Pseudomonas putida Strain ND6.</title>
        <authorList>
            <person name="Li S."/>
            <person name="Zhao H."/>
            <person name="Li Y."/>
            <person name="Niu S."/>
            <person name="Cai B."/>
        </authorList>
    </citation>
    <scope>NUCLEOTIDE SEQUENCE [LARGE SCALE GENOMIC DNA]</scope>
    <source>
        <strain evidence="1 2">ND6</strain>
    </source>
</reference>
<dbReference type="HOGENOM" id="CLU_3256624_0_0_6"/>
<evidence type="ECO:0000313" key="1">
    <source>
        <dbReference type="EMBL" id="AFK69176.1"/>
    </source>
</evidence>
<evidence type="ECO:0000313" key="2">
    <source>
        <dbReference type="Proteomes" id="UP000005268"/>
    </source>
</evidence>
<organism evidence="1 2">
    <name type="scientific">Pseudomonas putida ND6</name>
    <dbReference type="NCBI Taxonomy" id="231023"/>
    <lineage>
        <taxon>Bacteria</taxon>
        <taxon>Pseudomonadati</taxon>
        <taxon>Pseudomonadota</taxon>
        <taxon>Gammaproteobacteria</taxon>
        <taxon>Pseudomonadales</taxon>
        <taxon>Pseudomonadaceae</taxon>
        <taxon>Pseudomonas</taxon>
    </lineage>
</organism>
<dbReference type="KEGG" id="ppi:YSA_04443"/>
<gene>
    <name evidence="1" type="ORF">YSA_04443</name>
</gene>
<protein>
    <submittedName>
        <fullName evidence="1">Uncharacterized protein</fullName>
    </submittedName>
</protein>
<name>I3UUK5_PSEPU</name>
<proteinExistence type="predicted"/>
<dbReference type="Proteomes" id="UP000005268">
    <property type="component" value="Chromosome"/>
</dbReference>